<keyword evidence="2 5" id="KW-0479">Metal-binding</keyword>
<evidence type="ECO:0000256" key="4">
    <source>
        <dbReference type="ARBA" id="ARBA00023004"/>
    </source>
</evidence>
<sequence>MDFDHVHFYLRSRAQSYYFAQQLGLQVCGTWARPGQETLLWGRDALSLLITYPCNSPRKAEPLLMSHFQNHPDGVVDVAFRVKDIGAQLKTIPESAILSPLKTKITASGGWAWGVVRGWGDLRHSLIQRWGDAAGHPEYPGLLPESQHIPTAPQLLGVDHAVLNVSASEFAGAVAWYQEVLGFVPEQRFTIQTPHSGLISRVMVHPLGSAQLPINAPTSDNSQIQLFLDDYGGSGIQHIALQTGNILSLVKDLRQRGLEFLNIPDTYYHQASQNHPQCFAKLDLDQLRQAQVLIEPQDETGKQLLLQIFSQPVFDRPTFFWELIERRHQAWGFGAGNFQALFEAIEQQQRSE</sequence>
<dbReference type="Proteomes" id="UP001268256">
    <property type="component" value="Unassembled WGS sequence"/>
</dbReference>
<gene>
    <name evidence="7" type="primary">hppD</name>
    <name evidence="7" type="ORF">RIF25_01150</name>
</gene>
<feature type="domain" description="VOC" evidence="6">
    <location>
        <begin position="157"/>
        <end position="311"/>
    </location>
</feature>
<dbReference type="CDD" id="cd07250">
    <property type="entry name" value="HPPD_C_like"/>
    <property type="match status" value="1"/>
</dbReference>
<comment type="similarity">
    <text evidence="1">Belongs to the 4HPPD family.</text>
</comment>
<dbReference type="InterPro" id="IPR041735">
    <property type="entry name" value="4OHPhenylPyrv_dOase_C"/>
</dbReference>
<dbReference type="InterPro" id="IPR004360">
    <property type="entry name" value="Glyas_Fos-R_dOase_dom"/>
</dbReference>
<dbReference type="GO" id="GO:0046872">
    <property type="term" value="F:metal ion binding"/>
    <property type="evidence" value="ECO:0007669"/>
    <property type="project" value="UniProtKB-KW"/>
</dbReference>
<keyword evidence="7" id="KW-0560">Oxidoreductase</keyword>
<dbReference type="AlphaFoldDB" id="A0AAE4FPP9"/>
<protein>
    <submittedName>
        <fullName evidence="7">4-hydroxyphenylpyruvate dioxygenase</fullName>
        <ecNumber evidence="7">1.13.11.27</ecNumber>
    </submittedName>
</protein>
<keyword evidence="7" id="KW-0223">Dioxygenase</keyword>
<dbReference type="EMBL" id="JAVMIP010000001">
    <property type="protein sequence ID" value="MDS3859403.1"/>
    <property type="molecule type" value="Genomic_DNA"/>
</dbReference>
<proteinExistence type="inferred from homology"/>
<evidence type="ECO:0000256" key="3">
    <source>
        <dbReference type="ARBA" id="ARBA00022737"/>
    </source>
</evidence>
<feature type="binding site" evidence="5">
    <location>
        <position position="322"/>
    </location>
    <ligand>
        <name>Fe cation</name>
        <dbReference type="ChEBI" id="CHEBI:24875"/>
    </ligand>
</feature>
<dbReference type="InterPro" id="IPR029068">
    <property type="entry name" value="Glyas_Bleomycin-R_OHBP_Dase"/>
</dbReference>
<reference evidence="8" key="1">
    <citation type="submission" date="2023-07" db="EMBL/GenBank/DDBJ databases">
        <authorList>
            <person name="Luz R."/>
            <person name="Cordeiro R."/>
            <person name="Fonseca A."/>
            <person name="Goncalves V."/>
        </authorList>
    </citation>
    <scope>NUCLEOTIDE SEQUENCE [LARGE SCALE GENOMIC DNA]</scope>
    <source>
        <strain evidence="8">BACA0444</strain>
    </source>
</reference>
<dbReference type="SUPFAM" id="SSF54593">
    <property type="entry name" value="Glyoxalase/Bleomycin resistance protein/Dihydroxybiphenyl dioxygenase"/>
    <property type="match status" value="1"/>
</dbReference>
<comment type="cofactor">
    <cofactor evidence="5">
        <name>Fe cation</name>
        <dbReference type="ChEBI" id="CHEBI:24875"/>
    </cofactor>
    <text evidence="5">Binds 1 Fe cation per subunit.</text>
</comment>
<dbReference type="PANTHER" id="PTHR11959">
    <property type="entry name" value="4-HYDROXYPHENYLPYRUVATE DIOXYGENASE"/>
    <property type="match status" value="1"/>
</dbReference>
<keyword evidence="4 5" id="KW-0408">Iron</keyword>
<dbReference type="PROSITE" id="PS51819">
    <property type="entry name" value="VOC"/>
    <property type="match status" value="2"/>
</dbReference>
<dbReference type="PANTHER" id="PTHR11959:SF1">
    <property type="entry name" value="4-HYDROXYPHENYLPYRUVATE DIOXYGENASE"/>
    <property type="match status" value="1"/>
</dbReference>
<dbReference type="NCBIfam" id="TIGR01263">
    <property type="entry name" value="4HPPD"/>
    <property type="match status" value="1"/>
</dbReference>
<evidence type="ECO:0000256" key="2">
    <source>
        <dbReference type="ARBA" id="ARBA00022723"/>
    </source>
</evidence>
<dbReference type="Gene3D" id="3.10.180.10">
    <property type="entry name" value="2,3-Dihydroxybiphenyl 1,2-Dioxygenase, domain 1"/>
    <property type="match status" value="2"/>
</dbReference>
<name>A0AAE4FPP9_9CYAN</name>
<evidence type="ECO:0000256" key="1">
    <source>
        <dbReference type="ARBA" id="ARBA00005877"/>
    </source>
</evidence>
<dbReference type="EC" id="1.13.11.27" evidence="7"/>
<dbReference type="InterPro" id="IPR037523">
    <property type="entry name" value="VOC_core"/>
</dbReference>
<dbReference type="RefSeq" id="WP_322876733.1">
    <property type="nucleotide sequence ID" value="NZ_JAVMIP010000001.1"/>
</dbReference>
<evidence type="ECO:0000259" key="6">
    <source>
        <dbReference type="PROSITE" id="PS51819"/>
    </source>
</evidence>
<evidence type="ECO:0000256" key="5">
    <source>
        <dbReference type="PIRSR" id="PIRSR009283-1"/>
    </source>
</evidence>
<dbReference type="PIRSF" id="PIRSF009283">
    <property type="entry name" value="HPP_dOase"/>
    <property type="match status" value="1"/>
</dbReference>
<dbReference type="Pfam" id="PF00903">
    <property type="entry name" value="Glyoxalase"/>
    <property type="match status" value="1"/>
</dbReference>
<feature type="binding site" evidence="5">
    <location>
        <position position="160"/>
    </location>
    <ligand>
        <name>Fe cation</name>
        <dbReference type="ChEBI" id="CHEBI:24875"/>
    </ligand>
</feature>
<dbReference type="GO" id="GO:0003868">
    <property type="term" value="F:4-hydroxyphenylpyruvate dioxygenase activity"/>
    <property type="evidence" value="ECO:0007669"/>
    <property type="project" value="UniProtKB-EC"/>
</dbReference>
<feature type="domain" description="VOC" evidence="6">
    <location>
        <begin position="2"/>
        <end position="129"/>
    </location>
</feature>
<accession>A0AAE4FPP9</accession>
<evidence type="ECO:0000313" key="8">
    <source>
        <dbReference type="Proteomes" id="UP001268256"/>
    </source>
</evidence>
<comment type="caution">
    <text evidence="7">The sequence shown here is derived from an EMBL/GenBank/DDBJ whole genome shotgun (WGS) entry which is preliminary data.</text>
</comment>
<evidence type="ECO:0000313" key="7">
    <source>
        <dbReference type="EMBL" id="MDS3859403.1"/>
    </source>
</evidence>
<organism evidence="7 8">
    <name type="scientific">Pseudocalidococcus azoricus BACA0444</name>
    <dbReference type="NCBI Taxonomy" id="2918990"/>
    <lineage>
        <taxon>Bacteria</taxon>
        <taxon>Bacillati</taxon>
        <taxon>Cyanobacteriota</taxon>
        <taxon>Cyanophyceae</taxon>
        <taxon>Acaryochloridales</taxon>
        <taxon>Thermosynechococcaceae</taxon>
        <taxon>Pseudocalidococcus</taxon>
        <taxon>Pseudocalidococcus azoricus</taxon>
    </lineage>
</organism>
<dbReference type="InterPro" id="IPR005956">
    <property type="entry name" value="4OHPhenylPyrv_dOase"/>
</dbReference>
<feature type="binding site" evidence="5">
    <location>
        <position position="238"/>
    </location>
    <ligand>
        <name>Fe cation</name>
        <dbReference type="ChEBI" id="CHEBI:24875"/>
    </ligand>
</feature>
<keyword evidence="3" id="KW-0677">Repeat</keyword>
<keyword evidence="8" id="KW-1185">Reference proteome</keyword>
<dbReference type="GO" id="GO:0006572">
    <property type="term" value="P:L-tyrosine catabolic process"/>
    <property type="evidence" value="ECO:0007669"/>
    <property type="project" value="TreeGrafter"/>
</dbReference>